<evidence type="ECO:0000259" key="4">
    <source>
        <dbReference type="PROSITE" id="PS01358"/>
    </source>
</evidence>
<comment type="caution">
    <text evidence="5">The sequence shown here is derived from an EMBL/GenBank/DDBJ whole genome shotgun (WGS) entry which is preliminary data.</text>
</comment>
<evidence type="ECO:0000256" key="2">
    <source>
        <dbReference type="ARBA" id="ARBA00022771"/>
    </source>
</evidence>
<evidence type="ECO:0000313" key="6">
    <source>
        <dbReference type="Proteomes" id="UP001595476"/>
    </source>
</evidence>
<gene>
    <name evidence="5" type="ORF">ACFOEK_11705</name>
</gene>
<evidence type="ECO:0000313" key="5">
    <source>
        <dbReference type="EMBL" id="MFC3151693.1"/>
    </source>
</evidence>
<sequence length="102" mass="11525">MIKVFTNPNGFIVANIRNLLALEGIQTEIRNEFAVGATGELAYVDVWPELWVADWCEEKARQLISAFGSEEISGVWCCCSCREENEAAFDLCWQCGEDRASW</sequence>
<proteinExistence type="predicted"/>
<keyword evidence="2" id="KW-0863">Zinc-finger</keyword>
<dbReference type="EMBL" id="JBHRSZ010000004">
    <property type="protein sequence ID" value="MFC3151693.1"/>
    <property type="molecule type" value="Genomic_DNA"/>
</dbReference>
<organism evidence="5 6">
    <name type="scientific">Litoribrevibacter euphylliae</name>
    <dbReference type="NCBI Taxonomy" id="1834034"/>
    <lineage>
        <taxon>Bacteria</taxon>
        <taxon>Pseudomonadati</taxon>
        <taxon>Pseudomonadota</taxon>
        <taxon>Gammaproteobacteria</taxon>
        <taxon>Oceanospirillales</taxon>
        <taxon>Oceanospirillaceae</taxon>
        <taxon>Litoribrevibacter</taxon>
    </lineage>
</organism>
<dbReference type="PROSITE" id="PS01358">
    <property type="entry name" value="ZF_RANBP2_1"/>
    <property type="match status" value="1"/>
</dbReference>
<evidence type="ECO:0000256" key="1">
    <source>
        <dbReference type="ARBA" id="ARBA00022723"/>
    </source>
</evidence>
<reference evidence="6" key="1">
    <citation type="journal article" date="2019" name="Int. J. Syst. Evol. Microbiol.">
        <title>The Global Catalogue of Microorganisms (GCM) 10K type strain sequencing project: providing services to taxonomists for standard genome sequencing and annotation.</title>
        <authorList>
            <consortium name="The Broad Institute Genomics Platform"/>
            <consortium name="The Broad Institute Genome Sequencing Center for Infectious Disease"/>
            <person name="Wu L."/>
            <person name="Ma J."/>
        </authorList>
    </citation>
    <scope>NUCLEOTIDE SEQUENCE [LARGE SCALE GENOMIC DNA]</scope>
    <source>
        <strain evidence="6">KCTC 52438</strain>
    </source>
</reference>
<keyword evidence="6" id="KW-1185">Reference proteome</keyword>
<evidence type="ECO:0000256" key="3">
    <source>
        <dbReference type="ARBA" id="ARBA00022833"/>
    </source>
</evidence>
<feature type="domain" description="RanBP2-type" evidence="4">
    <location>
        <begin position="76"/>
        <end position="95"/>
    </location>
</feature>
<dbReference type="RefSeq" id="WP_386720936.1">
    <property type="nucleotide sequence ID" value="NZ_JBHRSZ010000004.1"/>
</dbReference>
<name>A0ABV7HGF2_9GAMM</name>
<dbReference type="Proteomes" id="UP001595476">
    <property type="component" value="Unassembled WGS sequence"/>
</dbReference>
<keyword evidence="3" id="KW-0862">Zinc</keyword>
<dbReference type="InterPro" id="IPR018551">
    <property type="entry name" value="DUF2007"/>
</dbReference>
<protein>
    <submittedName>
        <fullName evidence="5">DUF2007 domain-containing protein</fullName>
    </submittedName>
</protein>
<accession>A0ABV7HGF2</accession>
<dbReference type="InterPro" id="IPR001876">
    <property type="entry name" value="Znf_RanBP2"/>
</dbReference>
<keyword evidence="1" id="KW-0479">Metal-binding</keyword>
<dbReference type="Pfam" id="PF09413">
    <property type="entry name" value="DUF2007"/>
    <property type="match status" value="1"/>
</dbReference>